<evidence type="ECO:0000256" key="2">
    <source>
        <dbReference type="ARBA" id="ARBA00004162"/>
    </source>
</evidence>
<comment type="caution">
    <text evidence="11">The sequence shown here is derived from an EMBL/GenBank/DDBJ whole genome shotgun (WGS) entry which is preliminary data.</text>
</comment>
<keyword evidence="7 10" id="KW-0283">Flagellar rotation</keyword>
<evidence type="ECO:0000313" key="12">
    <source>
        <dbReference type="Proteomes" id="UP000443582"/>
    </source>
</evidence>
<keyword evidence="8" id="KW-1133">Transmembrane helix</keyword>
<keyword evidence="11" id="KW-0969">Cilium</keyword>
<comment type="function">
    <text evidence="1 10">Controls the rotational direction of flagella during chemotaxis.</text>
</comment>
<evidence type="ECO:0000256" key="8">
    <source>
        <dbReference type="ARBA" id="ARBA00022989"/>
    </source>
</evidence>
<reference evidence="12" key="1">
    <citation type="journal article" date="2019" name="Int. J. Syst. Evol. Microbiol.">
        <title>Halobacteriovorax valvorus sp. nov., a novel prokaryotic predator isolated from coastal seawater of China.</title>
        <authorList>
            <person name="Chen M.-X."/>
        </authorList>
    </citation>
    <scope>NUCLEOTIDE SEQUENCE [LARGE SCALE GENOMIC DNA]</scope>
    <source>
        <strain evidence="12">BL9</strain>
    </source>
</reference>
<proteinExistence type="inferred from homology"/>
<evidence type="ECO:0000313" key="11">
    <source>
        <dbReference type="EMBL" id="RZF22042.1"/>
    </source>
</evidence>
<dbReference type="Proteomes" id="UP000443582">
    <property type="component" value="Unassembled WGS sequence"/>
</dbReference>
<keyword evidence="5 10" id="KW-0145">Chemotaxis</keyword>
<protein>
    <recommendedName>
        <fullName evidence="10">Flagellar protein FliL</fullName>
    </recommendedName>
</protein>
<dbReference type="Pfam" id="PF03748">
    <property type="entry name" value="FliL"/>
    <property type="match status" value="1"/>
</dbReference>
<keyword evidence="11" id="KW-0282">Flagellum</keyword>
<evidence type="ECO:0000256" key="3">
    <source>
        <dbReference type="ARBA" id="ARBA00008281"/>
    </source>
</evidence>
<keyword evidence="12" id="KW-1185">Reference proteome</keyword>
<evidence type="ECO:0000256" key="4">
    <source>
        <dbReference type="ARBA" id="ARBA00022475"/>
    </source>
</evidence>
<evidence type="ECO:0000256" key="1">
    <source>
        <dbReference type="ARBA" id="ARBA00002254"/>
    </source>
</evidence>
<sequence length="294" mass="33835">MGIFHMMDKWVKLENLINGLLIKLVNFFKKLTPNSFKNTYLGVKKSISKFFATFAKIPLLFKENGKRWFMAKLAIIISFLMAKKESAAKLVASLKGFKLTGELPLLMYKSTQQFVSKNIVAKVAALSPAKAVGLTCTLTVFSLGGISVYQNVKEIADKTSPKQVRKIASVSKEDKERWGRTRFRNIQKQRIFLRNVYIPIYIKNRNGMKNLQIDVSLKTNNRYTARYFYKPENEIMIRDRLNSSLQAVVPNFPLEPEGKKIIKEKIRREVNHLIEDLKIEGRVDEVFIHSILNG</sequence>
<dbReference type="InterPro" id="IPR005503">
    <property type="entry name" value="FliL"/>
</dbReference>
<accession>A0ABY0IL74</accession>
<evidence type="ECO:0000256" key="9">
    <source>
        <dbReference type="ARBA" id="ARBA00023136"/>
    </source>
</evidence>
<comment type="subcellular location">
    <subcellularLocation>
        <location evidence="2">Cell membrane</location>
        <topology evidence="2">Single-pass membrane protein</topology>
    </subcellularLocation>
</comment>
<evidence type="ECO:0000256" key="6">
    <source>
        <dbReference type="ARBA" id="ARBA00022692"/>
    </source>
</evidence>
<organism evidence="11 12">
    <name type="scientific">Halobacteriovorax vibrionivorans</name>
    <dbReference type="NCBI Taxonomy" id="2152716"/>
    <lineage>
        <taxon>Bacteria</taxon>
        <taxon>Pseudomonadati</taxon>
        <taxon>Bdellovibrionota</taxon>
        <taxon>Bacteriovoracia</taxon>
        <taxon>Bacteriovoracales</taxon>
        <taxon>Halobacteriovoraceae</taxon>
        <taxon>Halobacteriovorax</taxon>
    </lineage>
</organism>
<dbReference type="EMBL" id="QDKL01000002">
    <property type="protein sequence ID" value="RZF22042.1"/>
    <property type="molecule type" value="Genomic_DNA"/>
</dbReference>
<comment type="similarity">
    <text evidence="3 10">Belongs to the FliL family.</text>
</comment>
<keyword evidence="6" id="KW-0812">Transmembrane</keyword>
<evidence type="ECO:0000256" key="7">
    <source>
        <dbReference type="ARBA" id="ARBA00022779"/>
    </source>
</evidence>
<evidence type="ECO:0000256" key="10">
    <source>
        <dbReference type="RuleBase" id="RU364125"/>
    </source>
</evidence>
<gene>
    <name evidence="11" type="ORF">DAY19_10190</name>
</gene>
<keyword evidence="11" id="KW-0966">Cell projection</keyword>
<evidence type="ECO:0000256" key="5">
    <source>
        <dbReference type="ARBA" id="ARBA00022500"/>
    </source>
</evidence>
<name>A0ABY0IL74_9BACT</name>
<keyword evidence="4 10" id="KW-1003">Cell membrane</keyword>
<keyword evidence="9 10" id="KW-0472">Membrane</keyword>